<proteinExistence type="inferred from homology"/>
<dbReference type="PANTHER" id="PTHR12918:SF1">
    <property type="entry name" value="CYSTEINE DIOXYGENASE TYPE 1"/>
    <property type="match status" value="1"/>
</dbReference>
<dbReference type="InterPro" id="IPR011051">
    <property type="entry name" value="RmlC_Cupin_sf"/>
</dbReference>
<accession>A0A841BZY4</accession>
<dbReference type="InterPro" id="IPR014710">
    <property type="entry name" value="RmlC-like_jellyroll"/>
</dbReference>
<dbReference type="Proteomes" id="UP000587527">
    <property type="component" value="Unassembled WGS sequence"/>
</dbReference>
<evidence type="ECO:0000313" key="8">
    <source>
        <dbReference type="Proteomes" id="UP000587527"/>
    </source>
</evidence>
<comment type="similarity">
    <text evidence="1">Belongs to the cysteine dioxygenase family.</text>
</comment>
<dbReference type="EMBL" id="JACHMN010000003">
    <property type="protein sequence ID" value="MBB5872453.1"/>
    <property type="molecule type" value="Genomic_DNA"/>
</dbReference>
<dbReference type="PANTHER" id="PTHR12918">
    <property type="entry name" value="CYSTEINE DIOXYGENASE"/>
    <property type="match status" value="1"/>
</dbReference>
<evidence type="ECO:0000256" key="5">
    <source>
        <dbReference type="ARBA" id="ARBA00023004"/>
    </source>
</evidence>
<protein>
    <submittedName>
        <fullName evidence="7">Mannose-6-phosphate isomerase-like protein (Cupin superfamily)</fullName>
    </submittedName>
</protein>
<dbReference type="Gene3D" id="2.60.120.10">
    <property type="entry name" value="Jelly Rolls"/>
    <property type="match status" value="1"/>
</dbReference>
<gene>
    <name evidence="7" type="ORF">F4553_005887</name>
</gene>
<reference evidence="7 8" key="1">
    <citation type="submission" date="2020-08" db="EMBL/GenBank/DDBJ databases">
        <title>Sequencing the genomes of 1000 actinobacteria strains.</title>
        <authorList>
            <person name="Klenk H.-P."/>
        </authorList>
    </citation>
    <scope>NUCLEOTIDE SEQUENCE [LARGE SCALE GENOMIC DNA]</scope>
    <source>
        <strain evidence="7 8">DSM 45362</strain>
    </source>
</reference>
<dbReference type="RefSeq" id="WP_246467508.1">
    <property type="nucleotide sequence ID" value="NZ_JACHMN010000003.1"/>
</dbReference>
<keyword evidence="8" id="KW-1185">Reference proteome</keyword>
<evidence type="ECO:0000256" key="1">
    <source>
        <dbReference type="ARBA" id="ARBA00006622"/>
    </source>
</evidence>
<keyword evidence="3" id="KW-0223">Dioxygenase</keyword>
<dbReference type="InterPro" id="IPR010300">
    <property type="entry name" value="CDO_1"/>
</dbReference>
<dbReference type="GO" id="GO:0016853">
    <property type="term" value="F:isomerase activity"/>
    <property type="evidence" value="ECO:0007669"/>
    <property type="project" value="UniProtKB-KW"/>
</dbReference>
<evidence type="ECO:0000313" key="7">
    <source>
        <dbReference type="EMBL" id="MBB5872453.1"/>
    </source>
</evidence>
<evidence type="ECO:0000256" key="6">
    <source>
        <dbReference type="PIRSR" id="PIRSR610300-51"/>
    </source>
</evidence>
<evidence type="ECO:0000256" key="2">
    <source>
        <dbReference type="ARBA" id="ARBA00022723"/>
    </source>
</evidence>
<dbReference type="Pfam" id="PF05995">
    <property type="entry name" value="CDO_I"/>
    <property type="match status" value="1"/>
</dbReference>
<dbReference type="SUPFAM" id="SSF51182">
    <property type="entry name" value="RmlC-like cupins"/>
    <property type="match status" value="1"/>
</dbReference>
<dbReference type="GO" id="GO:0016702">
    <property type="term" value="F:oxidoreductase activity, acting on single donors with incorporation of molecular oxygen, incorporation of two atoms of oxygen"/>
    <property type="evidence" value="ECO:0007669"/>
    <property type="project" value="InterPro"/>
</dbReference>
<feature type="binding site" evidence="6">
    <location>
        <position position="69"/>
    </location>
    <ligand>
        <name>Fe cation</name>
        <dbReference type="ChEBI" id="CHEBI:24875"/>
        <note>catalytic</note>
    </ligand>
</feature>
<evidence type="ECO:0000256" key="3">
    <source>
        <dbReference type="ARBA" id="ARBA00022964"/>
    </source>
</evidence>
<keyword evidence="4" id="KW-0560">Oxidoreductase</keyword>
<comment type="caution">
    <text evidence="7">The sequence shown here is derived from an EMBL/GenBank/DDBJ whole genome shotgun (WGS) entry which is preliminary data.</text>
</comment>
<dbReference type="CDD" id="cd10548">
    <property type="entry name" value="cupin_CDO"/>
    <property type="match status" value="1"/>
</dbReference>
<keyword evidence="7" id="KW-0413">Isomerase</keyword>
<dbReference type="AlphaFoldDB" id="A0A841BZY4"/>
<feature type="binding site" evidence="6">
    <location>
        <position position="71"/>
    </location>
    <ligand>
        <name>Fe cation</name>
        <dbReference type="ChEBI" id="CHEBI:24875"/>
        <note>catalytic</note>
    </ligand>
</feature>
<feature type="binding site" evidence="6">
    <location>
        <position position="114"/>
    </location>
    <ligand>
        <name>Fe cation</name>
        <dbReference type="ChEBI" id="CHEBI:24875"/>
        <note>catalytic</note>
    </ligand>
</feature>
<keyword evidence="5 6" id="KW-0408">Iron</keyword>
<keyword evidence="2 6" id="KW-0479">Metal-binding</keyword>
<name>A0A841BZY4_9ACTN</name>
<sequence>MVTVADLRVDHLAIALQHARPETWPVPAQFTPERRWFHRISGPDGPGEDRAGFEVWLLTWLPGQHTELHDHGGSAGAFTVVAGSLTEETVGANGLHGVELGAGAGRRFGAHHVHRIRNNGDVPAISVHVYGPALRIMTRYDLEDGKLVPTGVDQAGVQW</sequence>
<organism evidence="7 8">
    <name type="scientific">Allocatelliglobosispora scoriae</name>
    <dbReference type="NCBI Taxonomy" id="643052"/>
    <lineage>
        <taxon>Bacteria</taxon>
        <taxon>Bacillati</taxon>
        <taxon>Actinomycetota</taxon>
        <taxon>Actinomycetes</taxon>
        <taxon>Micromonosporales</taxon>
        <taxon>Micromonosporaceae</taxon>
        <taxon>Allocatelliglobosispora</taxon>
    </lineage>
</organism>
<evidence type="ECO:0000256" key="4">
    <source>
        <dbReference type="ARBA" id="ARBA00023002"/>
    </source>
</evidence>
<dbReference type="GO" id="GO:0008198">
    <property type="term" value="F:ferrous iron binding"/>
    <property type="evidence" value="ECO:0007669"/>
    <property type="project" value="TreeGrafter"/>
</dbReference>